<reference evidence="2" key="1">
    <citation type="submission" date="2023-03" db="EMBL/GenBank/DDBJ databases">
        <title>Massive genome expansion in bonnet fungi (Mycena s.s.) driven by repeated elements and novel gene families across ecological guilds.</title>
        <authorList>
            <consortium name="Lawrence Berkeley National Laboratory"/>
            <person name="Harder C.B."/>
            <person name="Miyauchi S."/>
            <person name="Viragh M."/>
            <person name="Kuo A."/>
            <person name="Thoen E."/>
            <person name="Andreopoulos B."/>
            <person name="Lu D."/>
            <person name="Skrede I."/>
            <person name="Drula E."/>
            <person name="Henrissat B."/>
            <person name="Morin E."/>
            <person name="Kohler A."/>
            <person name="Barry K."/>
            <person name="LaButti K."/>
            <person name="Morin E."/>
            <person name="Salamov A."/>
            <person name="Lipzen A."/>
            <person name="Mereny Z."/>
            <person name="Hegedus B."/>
            <person name="Baldrian P."/>
            <person name="Stursova M."/>
            <person name="Weitz H."/>
            <person name="Taylor A."/>
            <person name="Grigoriev I.V."/>
            <person name="Nagy L.G."/>
            <person name="Martin F."/>
            <person name="Kauserud H."/>
        </authorList>
    </citation>
    <scope>NUCLEOTIDE SEQUENCE</scope>
    <source>
        <strain evidence="2">CBHHK067</strain>
    </source>
</reference>
<feature type="region of interest" description="Disordered" evidence="1">
    <location>
        <begin position="113"/>
        <end position="148"/>
    </location>
</feature>
<feature type="compositionally biased region" description="Polar residues" evidence="1">
    <location>
        <begin position="190"/>
        <end position="199"/>
    </location>
</feature>
<evidence type="ECO:0000313" key="2">
    <source>
        <dbReference type="EMBL" id="KAJ7704818.1"/>
    </source>
</evidence>
<feature type="region of interest" description="Disordered" evidence="1">
    <location>
        <begin position="171"/>
        <end position="199"/>
    </location>
</feature>
<dbReference type="AlphaFoldDB" id="A0AAD7M7M6"/>
<proteinExistence type="predicted"/>
<accession>A0AAD7M7M6</accession>
<protein>
    <submittedName>
        <fullName evidence="2">Uncharacterized protein</fullName>
    </submittedName>
</protein>
<comment type="caution">
    <text evidence="2">The sequence shown here is derived from an EMBL/GenBank/DDBJ whole genome shotgun (WGS) entry which is preliminary data.</text>
</comment>
<dbReference type="EMBL" id="JARKIE010000009">
    <property type="protein sequence ID" value="KAJ7704818.1"/>
    <property type="molecule type" value="Genomic_DNA"/>
</dbReference>
<evidence type="ECO:0000313" key="3">
    <source>
        <dbReference type="Proteomes" id="UP001221757"/>
    </source>
</evidence>
<keyword evidence="3" id="KW-1185">Reference proteome</keyword>
<evidence type="ECO:0000256" key="1">
    <source>
        <dbReference type="SAM" id="MobiDB-lite"/>
    </source>
</evidence>
<gene>
    <name evidence="2" type="ORF">B0H17DRAFT_1126456</name>
</gene>
<name>A0AAD7M7M6_MYCRO</name>
<organism evidence="2 3">
    <name type="scientific">Mycena rosella</name>
    <name type="common">Pink bonnet</name>
    <name type="synonym">Agaricus rosellus</name>
    <dbReference type="NCBI Taxonomy" id="1033263"/>
    <lineage>
        <taxon>Eukaryota</taxon>
        <taxon>Fungi</taxon>
        <taxon>Dikarya</taxon>
        <taxon>Basidiomycota</taxon>
        <taxon>Agaricomycotina</taxon>
        <taxon>Agaricomycetes</taxon>
        <taxon>Agaricomycetidae</taxon>
        <taxon>Agaricales</taxon>
        <taxon>Marasmiineae</taxon>
        <taxon>Mycenaceae</taxon>
        <taxon>Mycena</taxon>
    </lineage>
</organism>
<sequence length="199" mass="21804">MTGGTGQNPNGHASPSMTRRGHQWWPVVLCMAHPCPIRGGHQCSSCAHSRAIDARRTKFQAQISPVYFSSDLYSFRVIGAFWLLYMNSTCPERTRRSALTPALALVPVSLRDESHPAYRPPRSPSPSSSEETEMGDRNPPFPLQEFRELPSLVNTTADDFQAILVSLQTSSGKVYTPPPPPSKKPAPASGSTQIDLTLD</sequence>
<dbReference type="Proteomes" id="UP001221757">
    <property type="component" value="Unassembled WGS sequence"/>
</dbReference>